<feature type="compositionally biased region" description="Basic and acidic residues" evidence="1">
    <location>
        <begin position="266"/>
        <end position="289"/>
    </location>
</feature>
<name>A0A917RWQ7_9NOCA</name>
<evidence type="ECO:0000256" key="1">
    <source>
        <dbReference type="SAM" id="MobiDB-lite"/>
    </source>
</evidence>
<dbReference type="EMBL" id="BMMH01000019">
    <property type="protein sequence ID" value="GGL36930.1"/>
    <property type="molecule type" value="Genomic_DNA"/>
</dbReference>
<dbReference type="PANTHER" id="PTHR35526">
    <property type="entry name" value="ANTI-SIGMA-F FACTOR RSBW-RELATED"/>
    <property type="match status" value="1"/>
</dbReference>
<dbReference type="Gene3D" id="3.30.565.10">
    <property type="entry name" value="Histidine kinase-like ATPase, C-terminal domain"/>
    <property type="match status" value="1"/>
</dbReference>
<proteinExistence type="predicted"/>
<reference evidence="2" key="2">
    <citation type="submission" date="2020-09" db="EMBL/GenBank/DDBJ databases">
        <authorList>
            <person name="Sun Q."/>
            <person name="Zhou Y."/>
        </authorList>
    </citation>
    <scope>NUCLEOTIDE SEQUENCE</scope>
    <source>
        <strain evidence="2">CGMCC 4.3508</strain>
    </source>
</reference>
<dbReference type="InterPro" id="IPR050267">
    <property type="entry name" value="Anti-sigma-factor_SerPK"/>
</dbReference>
<comment type="caution">
    <text evidence="2">The sequence shown here is derived from an EMBL/GenBank/DDBJ whole genome shotgun (WGS) entry which is preliminary data.</text>
</comment>
<feature type="compositionally biased region" description="Basic and acidic residues" evidence="1">
    <location>
        <begin position="97"/>
        <end position="113"/>
    </location>
</feature>
<feature type="region of interest" description="Disordered" evidence="1">
    <location>
        <begin position="88"/>
        <end position="170"/>
    </location>
</feature>
<reference evidence="2" key="1">
    <citation type="journal article" date="2014" name="Int. J. Syst. Evol. Microbiol.">
        <title>Complete genome sequence of Corynebacterium casei LMG S-19264T (=DSM 44701T), isolated from a smear-ripened cheese.</title>
        <authorList>
            <consortium name="US DOE Joint Genome Institute (JGI-PGF)"/>
            <person name="Walter F."/>
            <person name="Albersmeier A."/>
            <person name="Kalinowski J."/>
            <person name="Ruckert C."/>
        </authorList>
    </citation>
    <scope>NUCLEOTIDE SEQUENCE</scope>
    <source>
        <strain evidence="2">CGMCC 4.3508</strain>
    </source>
</reference>
<dbReference type="AlphaFoldDB" id="A0A917RWQ7"/>
<feature type="region of interest" description="Disordered" evidence="1">
    <location>
        <begin position="459"/>
        <end position="492"/>
    </location>
</feature>
<dbReference type="RefSeq" id="WP_063000311.1">
    <property type="nucleotide sequence ID" value="NZ_BMMH01000019.1"/>
</dbReference>
<feature type="region of interest" description="Disordered" evidence="1">
    <location>
        <begin position="1"/>
        <end position="21"/>
    </location>
</feature>
<evidence type="ECO:0000313" key="3">
    <source>
        <dbReference type="Proteomes" id="UP000638263"/>
    </source>
</evidence>
<feature type="region of interest" description="Disordered" evidence="1">
    <location>
        <begin position="261"/>
        <end position="297"/>
    </location>
</feature>
<feature type="compositionally biased region" description="Acidic residues" evidence="1">
    <location>
        <begin position="482"/>
        <end position="492"/>
    </location>
</feature>
<dbReference type="Proteomes" id="UP000638263">
    <property type="component" value="Unassembled WGS sequence"/>
</dbReference>
<keyword evidence="3" id="KW-1185">Reference proteome</keyword>
<dbReference type="InterPro" id="IPR036890">
    <property type="entry name" value="HATPase_C_sf"/>
</dbReference>
<organism evidence="2 3">
    <name type="scientific">Nocardia jinanensis</name>
    <dbReference type="NCBI Taxonomy" id="382504"/>
    <lineage>
        <taxon>Bacteria</taxon>
        <taxon>Bacillati</taxon>
        <taxon>Actinomycetota</taxon>
        <taxon>Actinomycetes</taxon>
        <taxon>Mycobacteriales</taxon>
        <taxon>Nocardiaceae</taxon>
        <taxon>Nocardia</taxon>
    </lineage>
</organism>
<gene>
    <name evidence="2" type="ORF">GCM10011588_59570</name>
</gene>
<dbReference type="PANTHER" id="PTHR35526:SF3">
    <property type="entry name" value="ANTI-SIGMA-F FACTOR RSBW"/>
    <property type="match status" value="1"/>
</dbReference>
<sequence>MESPERPLPELLRYATPSPRRPIGLIDDAIQDFLEPIVIERTMNSAGSPGPTNPAAVAQEVAARAARAVLTGTSEVVRREQAILGGTRQSADQLLDGNHRGKEIVDGTQHRSGPESTAGRRGLPEATDTAGRRESSGGDTPALFGNGTGEPPLPPRGAGSGADDDEPSMLLDLGGPGSPALRANADSAARVRDALTARLHGWSSPGYVDDIASAVGEVVEHGRGTVRITAATFGRPGGSRLLGIQVTHTGASQVRTIWELDQTPRTVERGPDPAPRPERETGVDGDDRQNPMWGRDGEVVNQDYQRGVSEIRRALDRHLSDNFPWLTPEQIYDARLIISELYTNSVTYSPDHRANIDITAPADGQVRISVSNALAPGAARNMAEWVPDQQSVNRQGGRGTQLAHELSAACGRELRFGTDGSSATHWFELHHSDGADAGGSDPVIDMSAFADDLADLGVDIDNLPSRRDSGGAGSPATPDGDVSAEDPETGNR</sequence>
<evidence type="ECO:0000313" key="2">
    <source>
        <dbReference type="EMBL" id="GGL36930.1"/>
    </source>
</evidence>
<protein>
    <submittedName>
        <fullName evidence="2">Uncharacterized protein</fullName>
    </submittedName>
</protein>
<accession>A0A917RWQ7</accession>